<feature type="signal peptide" evidence="2">
    <location>
        <begin position="1"/>
        <end position="19"/>
    </location>
</feature>
<dbReference type="InterPro" id="IPR006571">
    <property type="entry name" value="TLDc_dom"/>
</dbReference>
<dbReference type="PANTHER" id="PTHR23354">
    <property type="entry name" value="NUCLEOLAR PROTEIN 7/ESTROGEN RECEPTOR COACTIVATOR-RELATED"/>
    <property type="match status" value="1"/>
</dbReference>
<sequence length="376" mass="41208">MNLLLYFLSPAQLRMAVRGFASVGAWCPARVTPPHRWLQLLQPLQQLCCKEQLCTTCPGNAKTRAAPGLGVLCLVPGDSRAAKDVTPSSHHAPLWRGMPAHAPQHRAGGTRSGPPPAATGRWHPHPPWHAPLARVGPARLNINPGAVSRAPWRRSPSTPETAAMRGLPYHYQLLPDQDEELPVGCEDPSGEEQRGWEGAPAAAEEEPCTLVLSTPSSILRDRELEELGAQLPPRLTQQSWHLLYSTGRDGFSLRTLYRSGARPDSPALLLIRDTEAQAFGAFSAGAIRSSSGFYGTGETFLFSFCPELKVFRWTGRNDFFVKGDVNLLMVGGGRFGLWLVGDLHHGGSQTCETFDNEILSHREEFCIQDLEMWGLA</sequence>
<accession>A0A3L8S1N9</accession>
<dbReference type="Proteomes" id="UP000276834">
    <property type="component" value="Unassembled WGS sequence"/>
</dbReference>
<protein>
    <recommendedName>
        <fullName evidence="3">TLDc domain-containing protein</fullName>
    </recommendedName>
</protein>
<feature type="chain" id="PRO_5018216586" description="TLDc domain-containing protein" evidence="2">
    <location>
        <begin position="20"/>
        <end position="376"/>
    </location>
</feature>
<name>A0A3L8S1N9_CHLGU</name>
<feature type="region of interest" description="Disordered" evidence="1">
    <location>
        <begin position="185"/>
        <end position="204"/>
    </location>
</feature>
<dbReference type="SMART" id="SM00584">
    <property type="entry name" value="TLDc"/>
    <property type="match status" value="1"/>
</dbReference>
<dbReference type="AlphaFoldDB" id="A0A3L8S1N9"/>
<dbReference type="GO" id="GO:0006979">
    <property type="term" value="P:response to oxidative stress"/>
    <property type="evidence" value="ECO:0007669"/>
    <property type="project" value="TreeGrafter"/>
</dbReference>
<dbReference type="GO" id="GO:0005634">
    <property type="term" value="C:nucleus"/>
    <property type="evidence" value="ECO:0007669"/>
    <property type="project" value="TreeGrafter"/>
</dbReference>
<evidence type="ECO:0000256" key="2">
    <source>
        <dbReference type="SAM" id="SignalP"/>
    </source>
</evidence>
<dbReference type="EMBL" id="QUSF01000097">
    <property type="protein sequence ID" value="RLV92829.1"/>
    <property type="molecule type" value="Genomic_DNA"/>
</dbReference>
<comment type="caution">
    <text evidence="4">The sequence shown here is derived from an EMBL/GenBank/DDBJ whole genome shotgun (WGS) entry which is preliminary data.</text>
</comment>
<evidence type="ECO:0000313" key="5">
    <source>
        <dbReference type="Proteomes" id="UP000276834"/>
    </source>
</evidence>
<evidence type="ECO:0000259" key="3">
    <source>
        <dbReference type="PROSITE" id="PS51886"/>
    </source>
</evidence>
<organism evidence="4 5">
    <name type="scientific">Chloebia gouldiae</name>
    <name type="common">Gouldian finch</name>
    <name type="synonym">Erythrura gouldiae</name>
    <dbReference type="NCBI Taxonomy" id="44316"/>
    <lineage>
        <taxon>Eukaryota</taxon>
        <taxon>Metazoa</taxon>
        <taxon>Chordata</taxon>
        <taxon>Craniata</taxon>
        <taxon>Vertebrata</taxon>
        <taxon>Euteleostomi</taxon>
        <taxon>Archelosauria</taxon>
        <taxon>Archosauria</taxon>
        <taxon>Dinosauria</taxon>
        <taxon>Saurischia</taxon>
        <taxon>Theropoda</taxon>
        <taxon>Coelurosauria</taxon>
        <taxon>Aves</taxon>
        <taxon>Neognathae</taxon>
        <taxon>Neoaves</taxon>
        <taxon>Telluraves</taxon>
        <taxon>Australaves</taxon>
        <taxon>Passeriformes</taxon>
        <taxon>Passeroidea</taxon>
        <taxon>Passeridae</taxon>
        <taxon>Chloebia</taxon>
    </lineage>
</organism>
<dbReference type="OrthoDB" id="26679at2759"/>
<evidence type="ECO:0000313" key="4">
    <source>
        <dbReference type="EMBL" id="RLV92829.1"/>
    </source>
</evidence>
<gene>
    <name evidence="4" type="ORF">DV515_00013642</name>
</gene>
<dbReference type="PROSITE" id="PS51886">
    <property type="entry name" value="TLDC"/>
    <property type="match status" value="1"/>
</dbReference>
<proteinExistence type="predicted"/>
<feature type="domain" description="TLDc" evidence="3">
    <location>
        <begin position="217"/>
        <end position="376"/>
    </location>
</feature>
<feature type="region of interest" description="Disordered" evidence="1">
    <location>
        <begin position="84"/>
        <end position="127"/>
    </location>
</feature>
<keyword evidence="2" id="KW-0732">Signal</keyword>
<dbReference type="PANTHER" id="PTHR23354:SF65">
    <property type="entry name" value="TLD DOMAIN-CONTAINING PROTEIN 2"/>
    <property type="match status" value="1"/>
</dbReference>
<dbReference type="Pfam" id="PF07534">
    <property type="entry name" value="TLD"/>
    <property type="match status" value="1"/>
</dbReference>
<keyword evidence="5" id="KW-1185">Reference proteome</keyword>
<reference evidence="4 5" key="1">
    <citation type="journal article" date="2018" name="Proc. R. Soc. B">
        <title>A non-coding region near Follistatin controls head colour polymorphism in the Gouldian finch.</title>
        <authorList>
            <person name="Toomey M.B."/>
            <person name="Marques C.I."/>
            <person name="Andrade P."/>
            <person name="Araujo P.M."/>
            <person name="Sabatino S."/>
            <person name="Gazda M.A."/>
            <person name="Afonso S."/>
            <person name="Lopes R.J."/>
            <person name="Corbo J.C."/>
            <person name="Carneiro M."/>
        </authorList>
    </citation>
    <scope>NUCLEOTIDE SEQUENCE [LARGE SCALE GENOMIC DNA]</scope>
    <source>
        <strain evidence="4">Red01</strain>
        <tissue evidence="4">Muscle</tissue>
    </source>
</reference>
<evidence type="ECO:0000256" key="1">
    <source>
        <dbReference type="SAM" id="MobiDB-lite"/>
    </source>
</evidence>